<keyword evidence="1" id="KW-0732">Signal</keyword>
<evidence type="ECO:0000313" key="3">
    <source>
        <dbReference type="Proteomes" id="UP001216579"/>
    </source>
</evidence>
<gene>
    <name evidence="2" type="ORF">P3G67_01880</name>
</gene>
<reference evidence="2 3" key="1">
    <citation type="submission" date="2023-03" db="EMBL/GenBank/DDBJ databases">
        <title>Draft genome sequence of Streptomyces sp. RB6PN23 isolated from peat swamp forest in Thailand.</title>
        <authorList>
            <person name="Klaysubun C."/>
            <person name="Duangmal K."/>
        </authorList>
    </citation>
    <scope>NUCLEOTIDE SEQUENCE [LARGE SCALE GENOMIC DNA]</scope>
    <source>
        <strain evidence="2 3">RB6PN23</strain>
    </source>
</reference>
<dbReference type="Proteomes" id="UP001216579">
    <property type="component" value="Unassembled WGS sequence"/>
</dbReference>
<sequence>MSTARRPRLPLAVAGLLLTAVPLLAPADPATACDAPDPAPSATRTPATVHHGRATAAYDPLAMPKGVIAGGPKVEIGTVIYNGTGAPFHSIRPALGLSAWAPIGNGKAVSLAPRDATVEVYHQGRWKRLSLTSGCDPVLNTNTDFLAENLPDNRATRFLFRLSIAPAAPAQLTSLQVHFTAWSERGYEALVSRTIPITR</sequence>
<dbReference type="EMBL" id="JARJBC010000001">
    <property type="protein sequence ID" value="MDF3288001.1"/>
    <property type="molecule type" value="Genomic_DNA"/>
</dbReference>
<organism evidence="2 3">
    <name type="scientific">Streptomyces silvisoli</name>
    <dbReference type="NCBI Taxonomy" id="3034235"/>
    <lineage>
        <taxon>Bacteria</taxon>
        <taxon>Bacillati</taxon>
        <taxon>Actinomycetota</taxon>
        <taxon>Actinomycetes</taxon>
        <taxon>Kitasatosporales</taxon>
        <taxon>Streptomycetaceae</taxon>
        <taxon>Streptomyces</taxon>
    </lineage>
</organism>
<evidence type="ECO:0000313" key="2">
    <source>
        <dbReference type="EMBL" id="MDF3288001.1"/>
    </source>
</evidence>
<comment type="caution">
    <text evidence="2">The sequence shown here is derived from an EMBL/GenBank/DDBJ whole genome shotgun (WGS) entry which is preliminary data.</text>
</comment>
<dbReference type="RefSeq" id="WP_276091859.1">
    <property type="nucleotide sequence ID" value="NZ_JARJBC010000001.1"/>
</dbReference>
<feature type="signal peptide" evidence="1">
    <location>
        <begin position="1"/>
        <end position="27"/>
    </location>
</feature>
<accession>A0ABT5ZDV2</accession>
<proteinExistence type="predicted"/>
<feature type="chain" id="PRO_5046272062" evidence="1">
    <location>
        <begin position="28"/>
        <end position="199"/>
    </location>
</feature>
<evidence type="ECO:0000256" key="1">
    <source>
        <dbReference type="SAM" id="SignalP"/>
    </source>
</evidence>
<keyword evidence="3" id="KW-1185">Reference proteome</keyword>
<protein>
    <submittedName>
        <fullName evidence="2">Uncharacterized protein</fullName>
    </submittedName>
</protein>
<name>A0ABT5ZDV2_9ACTN</name>